<evidence type="ECO:0000313" key="3">
    <source>
        <dbReference type="Proteomes" id="UP001296104"/>
    </source>
</evidence>
<feature type="region of interest" description="Disordered" evidence="1">
    <location>
        <begin position="1"/>
        <end position="139"/>
    </location>
</feature>
<keyword evidence="3" id="KW-1185">Reference proteome</keyword>
<protein>
    <submittedName>
        <fullName evidence="2">Uncharacterized protein</fullName>
    </submittedName>
</protein>
<dbReference type="Proteomes" id="UP001296104">
    <property type="component" value="Unassembled WGS sequence"/>
</dbReference>
<reference evidence="2" key="1">
    <citation type="submission" date="2023-11" db="EMBL/GenBank/DDBJ databases">
        <authorList>
            <person name="Alioto T."/>
            <person name="Alioto T."/>
            <person name="Gomez Garrido J."/>
        </authorList>
    </citation>
    <scope>NUCLEOTIDE SEQUENCE</scope>
</reference>
<feature type="compositionally biased region" description="Basic and acidic residues" evidence="1">
    <location>
        <begin position="122"/>
        <end position="139"/>
    </location>
</feature>
<evidence type="ECO:0000256" key="1">
    <source>
        <dbReference type="SAM" id="MobiDB-lite"/>
    </source>
</evidence>
<organism evidence="2 3">
    <name type="scientific">Lecanosticta acicola</name>
    <dbReference type="NCBI Taxonomy" id="111012"/>
    <lineage>
        <taxon>Eukaryota</taxon>
        <taxon>Fungi</taxon>
        <taxon>Dikarya</taxon>
        <taxon>Ascomycota</taxon>
        <taxon>Pezizomycotina</taxon>
        <taxon>Dothideomycetes</taxon>
        <taxon>Dothideomycetidae</taxon>
        <taxon>Mycosphaerellales</taxon>
        <taxon>Mycosphaerellaceae</taxon>
        <taxon>Lecanosticta</taxon>
    </lineage>
</organism>
<accession>A0AAI9EFD0</accession>
<feature type="compositionally biased region" description="Basic and acidic residues" evidence="1">
    <location>
        <begin position="64"/>
        <end position="78"/>
    </location>
</feature>
<dbReference type="AlphaFoldDB" id="A0AAI9EFD0"/>
<feature type="compositionally biased region" description="Basic residues" evidence="1">
    <location>
        <begin position="1"/>
        <end position="12"/>
    </location>
</feature>
<comment type="caution">
    <text evidence="2">The sequence shown here is derived from an EMBL/GenBank/DDBJ whole genome shotgun (WGS) entry which is preliminary data.</text>
</comment>
<gene>
    <name evidence="2" type="ORF">LECACI_7A009337</name>
</gene>
<name>A0AAI9EFD0_9PEZI</name>
<sequence>MPSAKRQPKKKTVPQFNPLAMHPPWLDAAPPLEVPPPSSKLWSEASPATESQSANLAQSACESAAHESDALPDKETKKKGLTGLPRSISDRVLTYFKSGKASEEGSAKLEKTEEEGPGGETLKFHETETDEEKAGEARN</sequence>
<evidence type="ECO:0000313" key="2">
    <source>
        <dbReference type="EMBL" id="CAK4034179.1"/>
    </source>
</evidence>
<feature type="compositionally biased region" description="Polar residues" evidence="1">
    <location>
        <begin position="46"/>
        <end position="61"/>
    </location>
</feature>
<proteinExistence type="predicted"/>
<dbReference type="EMBL" id="CAVMBE010000107">
    <property type="protein sequence ID" value="CAK4034179.1"/>
    <property type="molecule type" value="Genomic_DNA"/>
</dbReference>
<feature type="compositionally biased region" description="Basic and acidic residues" evidence="1">
    <location>
        <begin position="100"/>
        <end position="111"/>
    </location>
</feature>